<dbReference type="PANTHER" id="PTHR13675">
    <property type="entry name" value="LYR MOTIF-CONTAINING PROTEIN 2"/>
    <property type="match status" value="1"/>
</dbReference>
<keyword evidence="3" id="KW-0809">Transit peptide</keyword>
<evidence type="ECO:0000313" key="9">
    <source>
        <dbReference type="Proteomes" id="UP000838763"/>
    </source>
</evidence>
<feature type="domain" description="Complex 1 LYR protein" evidence="7">
    <location>
        <begin position="41"/>
        <end position="85"/>
    </location>
</feature>
<dbReference type="InterPro" id="IPR008011">
    <property type="entry name" value="Complex1_LYR_dom"/>
</dbReference>
<gene>
    <name evidence="8" type="ORF">PPNO1_LOCUS8967</name>
</gene>
<dbReference type="GO" id="GO:0005739">
    <property type="term" value="C:mitochondrion"/>
    <property type="evidence" value="ECO:0007669"/>
    <property type="project" value="UniProtKB-SubCell"/>
</dbReference>
<name>A0A9P1MFJ0_9PEZI</name>
<evidence type="ECO:0000256" key="5">
    <source>
        <dbReference type="ARBA" id="ARBA00026235"/>
    </source>
</evidence>
<dbReference type="AlphaFoldDB" id="A0A9P1MFJ0"/>
<comment type="caution">
    <text evidence="8">The sequence shown here is derived from an EMBL/GenBank/DDBJ whole genome shotgun (WGS) entry which is preliminary data.</text>
</comment>
<protein>
    <recommendedName>
        <fullName evidence="5">LYR motif-containing protein 2</fullName>
    </recommendedName>
</protein>
<evidence type="ECO:0000259" key="7">
    <source>
        <dbReference type="Pfam" id="PF05347"/>
    </source>
</evidence>
<evidence type="ECO:0000256" key="2">
    <source>
        <dbReference type="ARBA" id="ARBA00009508"/>
    </source>
</evidence>
<dbReference type="OrthoDB" id="74240at2759"/>
<comment type="subcellular location">
    <subcellularLocation>
        <location evidence="1">Mitochondrion</location>
    </subcellularLocation>
</comment>
<sequence length="218" mass="24634">MRLSLLHARSFSSRPGSSPRLKAALSLDHLLPLDQFIQRGRVLSLYRTILRDTRRIPDKRTRKETVGFARAEFESHKNVTDLQRQKLTLQCSHRFFTELCTFIPRTCSNTPTLTAAGFTDAKEAGIIALCARPNAWRGAAIVALVAARERAPNVRMREELMFLGVFRRKAKGSRGVQEVAVISFWAFSRIFRMEREGGNGGKSRGRTGASWVNVVFVR</sequence>
<evidence type="ECO:0000313" key="8">
    <source>
        <dbReference type="EMBL" id="CAI4219402.1"/>
    </source>
</evidence>
<evidence type="ECO:0000256" key="1">
    <source>
        <dbReference type="ARBA" id="ARBA00004173"/>
    </source>
</evidence>
<dbReference type="PANTHER" id="PTHR13675:SF0">
    <property type="entry name" value="LYR MOTIF-CONTAINING PROTEIN 2"/>
    <property type="match status" value="1"/>
</dbReference>
<keyword evidence="4" id="KW-0496">Mitochondrion</keyword>
<evidence type="ECO:0000256" key="6">
    <source>
        <dbReference type="ARBA" id="ARBA00044735"/>
    </source>
</evidence>
<proteinExistence type="inferred from homology"/>
<dbReference type="Pfam" id="PF05347">
    <property type="entry name" value="Complex1_LYR"/>
    <property type="match status" value="1"/>
</dbReference>
<evidence type="ECO:0000256" key="3">
    <source>
        <dbReference type="ARBA" id="ARBA00022946"/>
    </source>
</evidence>
<evidence type="ECO:0000256" key="4">
    <source>
        <dbReference type="ARBA" id="ARBA00023128"/>
    </source>
</evidence>
<dbReference type="Proteomes" id="UP000838763">
    <property type="component" value="Unassembled WGS sequence"/>
</dbReference>
<dbReference type="CDD" id="cd20262">
    <property type="entry name" value="Complex1_LYR_LYRM2"/>
    <property type="match status" value="1"/>
</dbReference>
<dbReference type="EMBL" id="CALLCH030000019">
    <property type="protein sequence ID" value="CAI4219402.1"/>
    <property type="molecule type" value="Genomic_DNA"/>
</dbReference>
<comment type="similarity">
    <text evidence="2">Belongs to the complex I LYR family.</text>
</comment>
<comment type="function">
    <text evidence="6">Involved in efficient integration of the N-module into mitochondrial respiratory chain complex I.</text>
</comment>
<keyword evidence="9" id="KW-1185">Reference proteome</keyword>
<accession>A0A9P1MFJ0</accession>
<organism evidence="8 9">
    <name type="scientific">Parascedosporium putredinis</name>
    <dbReference type="NCBI Taxonomy" id="1442378"/>
    <lineage>
        <taxon>Eukaryota</taxon>
        <taxon>Fungi</taxon>
        <taxon>Dikarya</taxon>
        <taxon>Ascomycota</taxon>
        <taxon>Pezizomycotina</taxon>
        <taxon>Sordariomycetes</taxon>
        <taxon>Hypocreomycetidae</taxon>
        <taxon>Microascales</taxon>
        <taxon>Microascaceae</taxon>
        <taxon>Parascedosporium</taxon>
    </lineage>
</organism>
<dbReference type="InterPro" id="IPR045293">
    <property type="entry name" value="Complex1_LYR_LYRM2"/>
</dbReference>
<reference evidence="8" key="1">
    <citation type="submission" date="2022-11" db="EMBL/GenBank/DDBJ databases">
        <authorList>
            <person name="Scott C."/>
            <person name="Bruce N."/>
        </authorList>
    </citation>
    <scope>NUCLEOTIDE SEQUENCE</scope>
</reference>